<dbReference type="OrthoDB" id="298012at2759"/>
<dbReference type="InterPro" id="IPR006140">
    <property type="entry name" value="D-isomer_DH_NAD-bd"/>
</dbReference>
<protein>
    <recommendedName>
        <fullName evidence="4">glyoxylate reductase (NADP(+))</fullName>
        <ecNumber evidence="4">1.1.1.79</ecNumber>
    </recommendedName>
</protein>
<keyword evidence="6" id="KW-0732">Signal</keyword>
<dbReference type="InterPro" id="IPR050223">
    <property type="entry name" value="D-isomer_2-hydroxyacid_DH"/>
</dbReference>
<evidence type="ECO:0000313" key="9">
    <source>
        <dbReference type="EMBL" id="KAB1217145.1"/>
    </source>
</evidence>
<feature type="domain" description="D-isomer specific 2-hydroxyacid dehydrogenase NAD-binding" evidence="8">
    <location>
        <begin position="152"/>
        <end position="325"/>
    </location>
</feature>
<evidence type="ECO:0000256" key="1">
    <source>
        <dbReference type="ARBA" id="ARBA00022857"/>
    </source>
</evidence>
<dbReference type="CDD" id="cd12156">
    <property type="entry name" value="HPPR"/>
    <property type="match status" value="1"/>
</dbReference>
<name>A0A6A1VWK6_9ROSI</name>
<keyword evidence="3" id="KW-0520">NAD</keyword>
<dbReference type="SUPFAM" id="SSF51735">
    <property type="entry name" value="NAD(P)-binding Rossmann-fold domains"/>
    <property type="match status" value="1"/>
</dbReference>
<keyword evidence="2 5" id="KW-0560">Oxidoreductase</keyword>
<feature type="signal peptide" evidence="6">
    <location>
        <begin position="1"/>
        <end position="16"/>
    </location>
</feature>
<dbReference type="EC" id="1.1.1.79" evidence="4"/>
<evidence type="ECO:0000259" key="8">
    <source>
        <dbReference type="Pfam" id="PF02826"/>
    </source>
</evidence>
<dbReference type="FunFam" id="3.40.50.720:FF:000213">
    <property type="entry name" value="Putative 2-hydroxyacid dehydrogenase"/>
    <property type="match status" value="1"/>
</dbReference>
<keyword evidence="9" id="KW-0670">Pyruvate</keyword>
<dbReference type="GO" id="GO:0051287">
    <property type="term" value="F:NAD binding"/>
    <property type="evidence" value="ECO:0007669"/>
    <property type="project" value="InterPro"/>
</dbReference>
<dbReference type="GO" id="GO:0030267">
    <property type="term" value="F:glyoxylate reductase (NADPH) activity"/>
    <property type="evidence" value="ECO:0007669"/>
    <property type="project" value="UniProtKB-EC"/>
</dbReference>
<dbReference type="InterPro" id="IPR036291">
    <property type="entry name" value="NAD(P)-bd_dom_sf"/>
</dbReference>
<feature type="chain" id="PRO_5025651800" description="glyoxylate reductase (NADP(+))" evidence="6">
    <location>
        <begin position="17"/>
        <end position="359"/>
    </location>
</feature>
<evidence type="ECO:0000259" key="7">
    <source>
        <dbReference type="Pfam" id="PF00389"/>
    </source>
</evidence>
<proteinExistence type="inferred from homology"/>
<evidence type="ECO:0000256" key="6">
    <source>
        <dbReference type="SAM" id="SignalP"/>
    </source>
</evidence>
<dbReference type="GO" id="GO:0009853">
    <property type="term" value="P:photorespiration"/>
    <property type="evidence" value="ECO:0007669"/>
    <property type="project" value="UniProtKB-ARBA"/>
</dbReference>
<evidence type="ECO:0000313" key="10">
    <source>
        <dbReference type="Proteomes" id="UP000516437"/>
    </source>
</evidence>
<dbReference type="AlphaFoldDB" id="A0A6A1VWK6"/>
<evidence type="ECO:0000256" key="4">
    <source>
        <dbReference type="ARBA" id="ARBA00066661"/>
    </source>
</evidence>
<dbReference type="SUPFAM" id="SSF52283">
    <property type="entry name" value="Formate/glycerate dehydrogenase catalytic domain-like"/>
    <property type="match status" value="1"/>
</dbReference>
<feature type="domain" description="D-isomer specific 2-hydroxyacid dehydrogenase catalytic" evidence="7">
    <location>
        <begin position="84"/>
        <end position="356"/>
    </location>
</feature>
<dbReference type="GO" id="GO:0005829">
    <property type="term" value="C:cytosol"/>
    <property type="evidence" value="ECO:0007669"/>
    <property type="project" value="TreeGrafter"/>
</dbReference>
<dbReference type="InterPro" id="IPR006139">
    <property type="entry name" value="D-isomer_2_OHA_DH_cat_dom"/>
</dbReference>
<comment type="caution">
    <text evidence="9">The sequence shown here is derived from an EMBL/GenBank/DDBJ whole genome shotgun (WGS) entry which is preliminary data.</text>
</comment>
<accession>A0A6A1VWK6</accession>
<organism evidence="9 10">
    <name type="scientific">Morella rubra</name>
    <name type="common">Chinese bayberry</name>
    <dbReference type="NCBI Taxonomy" id="262757"/>
    <lineage>
        <taxon>Eukaryota</taxon>
        <taxon>Viridiplantae</taxon>
        <taxon>Streptophyta</taxon>
        <taxon>Embryophyta</taxon>
        <taxon>Tracheophyta</taxon>
        <taxon>Spermatophyta</taxon>
        <taxon>Magnoliopsida</taxon>
        <taxon>eudicotyledons</taxon>
        <taxon>Gunneridae</taxon>
        <taxon>Pentapetalae</taxon>
        <taxon>rosids</taxon>
        <taxon>fabids</taxon>
        <taxon>Fagales</taxon>
        <taxon>Myricaceae</taxon>
        <taxon>Morella</taxon>
    </lineage>
</organism>
<dbReference type="PANTHER" id="PTHR10996:SF268">
    <property type="entry name" value="GLYOXYLATE_HYDROXYPYRUVATE REDUCTASE HPR3"/>
    <property type="match status" value="1"/>
</dbReference>
<dbReference type="GO" id="GO:0016618">
    <property type="term" value="F:hydroxypyruvate reductase [NAD(P)H] activity"/>
    <property type="evidence" value="ECO:0007669"/>
    <property type="project" value="UniProtKB-ARBA"/>
</dbReference>
<comment type="similarity">
    <text evidence="5">Belongs to the D-isomer specific 2-hydroxyacid dehydrogenase family.</text>
</comment>
<dbReference type="Gene3D" id="3.40.50.720">
    <property type="entry name" value="NAD(P)-binding Rossmann-like Domain"/>
    <property type="match status" value="2"/>
</dbReference>
<dbReference type="EMBL" id="RXIC02000022">
    <property type="protein sequence ID" value="KAB1217145.1"/>
    <property type="molecule type" value="Genomic_DNA"/>
</dbReference>
<keyword evidence="1" id="KW-0521">NADP</keyword>
<gene>
    <name evidence="9" type="ORF">CJ030_MR4G021176</name>
</gene>
<dbReference type="PANTHER" id="PTHR10996">
    <property type="entry name" value="2-HYDROXYACID DEHYDROGENASE-RELATED"/>
    <property type="match status" value="1"/>
</dbReference>
<evidence type="ECO:0000256" key="3">
    <source>
        <dbReference type="ARBA" id="ARBA00023027"/>
    </source>
</evidence>
<dbReference type="Pfam" id="PF00389">
    <property type="entry name" value="2-Hacid_dh"/>
    <property type="match status" value="1"/>
</dbReference>
<evidence type="ECO:0000256" key="2">
    <source>
        <dbReference type="ARBA" id="ARBA00023002"/>
    </source>
</evidence>
<dbReference type="Proteomes" id="UP000516437">
    <property type="component" value="Chromosome 4"/>
</dbReference>
<evidence type="ECO:0000256" key="5">
    <source>
        <dbReference type="RuleBase" id="RU003719"/>
    </source>
</evidence>
<sequence length="359" mass="39216">MAYMFLVLPALSCATAISERQMSAQENTLQKSRNEQEGDHRPLVLVHRLPTFSLLSSDSLLIHFRLLDPVASAADEPLQEFLPRHGQSIRALLCLGPTPLKADILDLLPSLQLVAACSAGVDHIDLAECHRRGIAVTNAGTAFSEDVADYAVALLLDVLRRVSAANRFVRSGLWPQKPDYPLGSKLWGKRVGIVGLGSIGSEVAKRLVAFDCRIAYNSRAKKPSSPYTYYDNVCDLAVNSDVLITCCALTSETRHIINKDVLTALGKEGIIINVGRGPLIDEKELVQYLVQGEIGGAGLDVFEKEPYVPTELFELDNVVLSPHLAVLTPESFEALHELVIANLKAFFSNKPLLSPVRLD</sequence>
<reference evidence="9 10" key="1">
    <citation type="journal article" date="2019" name="Plant Biotechnol. J.">
        <title>The red bayberry genome and genetic basis of sex determination.</title>
        <authorList>
            <person name="Jia H.M."/>
            <person name="Jia H.J."/>
            <person name="Cai Q.L."/>
            <person name="Wang Y."/>
            <person name="Zhao H.B."/>
            <person name="Yang W.F."/>
            <person name="Wang G.Y."/>
            <person name="Li Y.H."/>
            <person name="Zhan D.L."/>
            <person name="Shen Y.T."/>
            <person name="Niu Q.F."/>
            <person name="Chang L."/>
            <person name="Qiu J."/>
            <person name="Zhao L."/>
            <person name="Xie H.B."/>
            <person name="Fu W.Y."/>
            <person name="Jin J."/>
            <person name="Li X.W."/>
            <person name="Jiao Y."/>
            <person name="Zhou C.C."/>
            <person name="Tu T."/>
            <person name="Chai C.Y."/>
            <person name="Gao J.L."/>
            <person name="Fan L.J."/>
            <person name="van de Weg E."/>
            <person name="Wang J.Y."/>
            <person name="Gao Z.S."/>
        </authorList>
    </citation>
    <scope>NUCLEOTIDE SEQUENCE [LARGE SCALE GENOMIC DNA]</scope>
    <source>
        <tissue evidence="9">Leaves</tissue>
    </source>
</reference>
<keyword evidence="10" id="KW-1185">Reference proteome</keyword>
<dbReference type="Pfam" id="PF02826">
    <property type="entry name" value="2-Hacid_dh_C"/>
    <property type="match status" value="1"/>
</dbReference>